<dbReference type="EMBL" id="JAGMUU010000004">
    <property type="protein sequence ID" value="KAH7155634.1"/>
    <property type="molecule type" value="Genomic_DNA"/>
</dbReference>
<gene>
    <name evidence="3" type="ORF">B0J13DRAFT_230794</name>
</gene>
<keyword evidence="4" id="KW-1185">Reference proteome</keyword>
<evidence type="ECO:0000313" key="4">
    <source>
        <dbReference type="Proteomes" id="UP000717696"/>
    </source>
</evidence>
<organism evidence="3 4">
    <name type="scientific">Dactylonectria estremocensis</name>
    <dbReference type="NCBI Taxonomy" id="1079267"/>
    <lineage>
        <taxon>Eukaryota</taxon>
        <taxon>Fungi</taxon>
        <taxon>Dikarya</taxon>
        <taxon>Ascomycota</taxon>
        <taxon>Pezizomycotina</taxon>
        <taxon>Sordariomycetes</taxon>
        <taxon>Hypocreomycetidae</taxon>
        <taxon>Hypocreales</taxon>
        <taxon>Nectriaceae</taxon>
        <taxon>Dactylonectria</taxon>
    </lineage>
</organism>
<comment type="caution">
    <text evidence="3">The sequence shown here is derived from an EMBL/GenBank/DDBJ whole genome shotgun (WGS) entry which is preliminary data.</text>
</comment>
<reference evidence="3" key="1">
    <citation type="journal article" date="2021" name="Nat. Commun.">
        <title>Genetic determinants of endophytism in the Arabidopsis root mycobiome.</title>
        <authorList>
            <person name="Mesny F."/>
            <person name="Miyauchi S."/>
            <person name="Thiergart T."/>
            <person name="Pickel B."/>
            <person name="Atanasova L."/>
            <person name="Karlsson M."/>
            <person name="Huettel B."/>
            <person name="Barry K.W."/>
            <person name="Haridas S."/>
            <person name="Chen C."/>
            <person name="Bauer D."/>
            <person name="Andreopoulos W."/>
            <person name="Pangilinan J."/>
            <person name="LaButti K."/>
            <person name="Riley R."/>
            <person name="Lipzen A."/>
            <person name="Clum A."/>
            <person name="Drula E."/>
            <person name="Henrissat B."/>
            <person name="Kohler A."/>
            <person name="Grigoriev I.V."/>
            <person name="Martin F.M."/>
            <person name="Hacquard S."/>
        </authorList>
    </citation>
    <scope>NUCLEOTIDE SEQUENCE</scope>
    <source>
        <strain evidence="3">MPI-CAGE-AT-0021</strain>
    </source>
</reference>
<dbReference type="AlphaFoldDB" id="A0A9P9F7N6"/>
<accession>A0A9P9F7N6</accession>
<feature type="region of interest" description="Disordered" evidence="1">
    <location>
        <begin position="29"/>
        <end position="59"/>
    </location>
</feature>
<name>A0A9P9F7N6_9HYPO</name>
<evidence type="ECO:0000256" key="1">
    <source>
        <dbReference type="SAM" id="MobiDB-lite"/>
    </source>
</evidence>
<evidence type="ECO:0008006" key="5">
    <source>
        <dbReference type="Google" id="ProtNLM"/>
    </source>
</evidence>
<sequence length="84" mass="8661">MVRLLSAGVLFAVTMAMLSVASVRHLPTAASRASGPMRVGNQTCSGPGDSSGFKSSQGPPRLSFFHTSITTVKSFGSCSSSPRL</sequence>
<feature type="signal peptide" evidence="2">
    <location>
        <begin position="1"/>
        <end position="16"/>
    </location>
</feature>
<evidence type="ECO:0000256" key="2">
    <source>
        <dbReference type="SAM" id="SignalP"/>
    </source>
</evidence>
<evidence type="ECO:0000313" key="3">
    <source>
        <dbReference type="EMBL" id="KAH7155634.1"/>
    </source>
</evidence>
<feature type="chain" id="PRO_5040428630" description="Secreted protein" evidence="2">
    <location>
        <begin position="17"/>
        <end position="84"/>
    </location>
</feature>
<proteinExistence type="predicted"/>
<dbReference type="Proteomes" id="UP000717696">
    <property type="component" value="Unassembled WGS sequence"/>
</dbReference>
<keyword evidence="2" id="KW-0732">Signal</keyword>
<protein>
    <recommendedName>
        <fullName evidence="5">Secreted protein</fullName>
    </recommendedName>
</protein>